<evidence type="ECO:0000313" key="2">
    <source>
        <dbReference type="Proteomes" id="UP001253193"/>
    </source>
</evidence>
<dbReference type="AlphaFoldDB" id="A0AAW8PZJ6"/>
<reference evidence="1" key="1">
    <citation type="submission" date="2023-06" db="EMBL/GenBank/DDBJ databases">
        <title>Genomic Diversity of Vibrio spp. and Metagenomic Analysis of Pathogens in Florida Gulf Coastal Waters Following Hurricane Ian.</title>
        <authorList>
            <person name="Brumfield K.D."/>
        </authorList>
    </citation>
    <scope>NUCLEOTIDE SEQUENCE</scope>
    <source>
        <strain evidence="1">WBS2B-138</strain>
    </source>
</reference>
<sequence length="120" mass="13589">MSNVVLPQICNDIKITVSKLNRGAEKSPVNTLIEKLVAEGANSSTEINIVEIPKRERHIVVRLDGEIKKIEVLSEEEFNQALERQAVPMPAWYDMTNHKLKLKLGLHDNVKKAKLKHRAS</sequence>
<organism evidence="1 2">
    <name type="scientific">Vibrio parahaemolyticus</name>
    <dbReference type="NCBI Taxonomy" id="670"/>
    <lineage>
        <taxon>Bacteria</taxon>
        <taxon>Pseudomonadati</taxon>
        <taxon>Pseudomonadota</taxon>
        <taxon>Gammaproteobacteria</taxon>
        <taxon>Vibrionales</taxon>
        <taxon>Vibrionaceae</taxon>
        <taxon>Vibrio</taxon>
    </lineage>
</organism>
<dbReference type="RefSeq" id="WP_311020276.1">
    <property type="nucleotide sequence ID" value="NZ_JAUHGG010000003.1"/>
</dbReference>
<evidence type="ECO:0000313" key="1">
    <source>
        <dbReference type="EMBL" id="MDS1821392.1"/>
    </source>
</evidence>
<dbReference type="EMBL" id="JAUHGG010000003">
    <property type="protein sequence ID" value="MDS1821392.1"/>
    <property type="molecule type" value="Genomic_DNA"/>
</dbReference>
<dbReference type="Proteomes" id="UP001253193">
    <property type="component" value="Unassembled WGS sequence"/>
</dbReference>
<name>A0AAW8PZJ6_VIBPH</name>
<proteinExistence type="predicted"/>
<gene>
    <name evidence="1" type="ORF">QX249_12040</name>
</gene>
<accession>A0AAW8PZJ6</accession>
<protein>
    <submittedName>
        <fullName evidence="1">Uncharacterized protein</fullName>
    </submittedName>
</protein>
<comment type="caution">
    <text evidence="1">The sequence shown here is derived from an EMBL/GenBank/DDBJ whole genome shotgun (WGS) entry which is preliminary data.</text>
</comment>